<dbReference type="Proteomes" id="UP000032431">
    <property type="component" value="Chromosome I"/>
</dbReference>
<dbReference type="PATRIC" id="fig|29343.3.peg.1833"/>
<feature type="transmembrane region" description="Helical" evidence="1">
    <location>
        <begin position="236"/>
        <end position="255"/>
    </location>
</feature>
<dbReference type="Pfam" id="PF12679">
    <property type="entry name" value="ABC2_membrane_2"/>
    <property type="match status" value="1"/>
</dbReference>
<dbReference type="KEGG" id="ccel:CCDG5_1744"/>
<name>A0A078KUN4_9FIRM</name>
<dbReference type="PANTHER" id="PTHR43471">
    <property type="entry name" value="ABC TRANSPORTER PERMEASE"/>
    <property type="match status" value="1"/>
</dbReference>
<feature type="transmembrane region" description="Helical" evidence="1">
    <location>
        <begin position="122"/>
        <end position="147"/>
    </location>
</feature>
<proteinExistence type="predicted"/>
<evidence type="ECO:0000313" key="3">
    <source>
        <dbReference type="Proteomes" id="UP000032431"/>
    </source>
</evidence>
<organism evidence="2 3">
    <name type="scientific">[Clostridium] cellulosi</name>
    <dbReference type="NCBI Taxonomy" id="29343"/>
    <lineage>
        <taxon>Bacteria</taxon>
        <taxon>Bacillati</taxon>
        <taxon>Bacillota</taxon>
        <taxon>Clostridia</taxon>
        <taxon>Eubacteriales</taxon>
        <taxon>Oscillospiraceae</taxon>
        <taxon>Oscillospiraceae incertae sedis</taxon>
    </lineage>
</organism>
<reference evidence="3" key="1">
    <citation type="submission" date="2014-07" db="EMBL/GenBank/DDBJ databases">
        <authorList>
            <person name="Wibberg D."/>
        </authorList>
    </citation>
    <scope>NUCLEOTIDE SEQUENCE [LARGE SCALE GENOMIC DNA]</scope>
    <source>
        <strain evidence="3">DG5</strain>
    </source>
</reference>
<gene>
    <name evidence="2" type="ORF">CCDG5_1744</name>
</gene>
<keyword evidence="1" id="KW-1133">Transmembrane helix</keyword>
<dbReference type="STRING" id="29343.CCDG5_1744"/>
<dbReference type="HOGENOM" id="CLU_064090_0_2_9"/>
<dbReference type="AlphaFoldDB" id="A0A078KUN4"/>
<dbReference type="OrthoDB" id="9800309at2"/>
<feature type="transmembrane region" description="Helical" evidence="1">
    <location>
        <begin position="12"/>
        <end position="33"/>
    </location>
</feature>
<feature type="transmembrane region" description="Helical" evidence="1">
    <location>
        <begin position="153"/>
        <end position="172"/>
    </location>
</feature>
<accession>A0A078KUN4</accession>
<sequence length="260" mass="28346">MTVFLHEMKRNKISLIIWAVAIAFLLGICVIIYPDMSSQMEDINDLFSNMGDFSAAFGMDKINFGEFIGYFGTESSSVLGLGSAIFAGIVGISALSKEEKERTAEFLLTHPLSRTRIVAEKLLSVIAQVVLLNLFVACISVVSMLIVGERADAKAMFLMFLAYLIMHIEIAAVTFGISAFIRAGGLGIGIGLAIILYFLNLLSNITKDVEFLKYITPFSYTDSPDIISNGSITVKYLVPGLIITLAGIVAAFIKYPRKDV</sequence>
<feature type="transmembrane region" description="Helical" evidence="1">
    <location>
        <begin position="179"/>
        <end position="199"/>
    </location>
</feature>
<evidence type="ECO:0000256" key="1">
    <source>
        <dbReference type="SAM" id="Phobius"/>
    </source>
</evidence>
<evidence type="ECO:0008006" key="4">
    <source>
        <dbReference type="Google" id="ProtNLM"/>
    </source>
</evidence>
<dbReference type="PANTHER" id="PTHR43471:SF12">
    <property type="entry name" value="HYPOTHETICAL MEMBRANE PROTEIN, CONSERVED"/>
    <property type="match status" value="1"/>
</dbReference>
<keyword evidence="3" id="KW-1185">Reference proteome</keyword>
<evidence type="ECO:0000313" key="2">
    <source>
        <dbReference type="EMBL" id="CDZ24845.1"/>
    </source>
</evidence>
<protein>
    <recommendedName>
        <fullName evidence="4">ABC transporter permease</fullName>
    </recommendedName>
</protein>
<dbReference type="GO" id="GO:0140359">
    <property type="term" value="F:ABC-type transporter activity"/>
    <property type="evidence" value="ECO:0007669"/>
    <property type="project" value="InterPro"/>
</dbReference>
<feature type="transmembrane region" description="Helical" evidence="1">
    <location>
        <begin position="77"/>
        <end position="95"/>
    </location>
</feature>
<dbReference type="EMBL" id="LM995447">
    <property type="protein sequence ID" value="CDZ24845.1"/>
    <property type="molecule type" value="Genomic_DNA"/>
</dbReference>
<dbReference type="GO" id="GO:0005886">
    <property type="term" value="C:plasma membrane"/>
    <property type="evidence" value="ECO:0007669"/>
    <property type="project" value="UniProtKB-SubCell"/>
</dbReference>
<keyword evidence="1" id="KW-0472">Membrane</keyword>
<keyword evidence="1" id="KW-0812">Transmembrane</keyword>